<evidence type="ECO:0000313" key="2">
    <source>
        <dbReference type="Proteomes" id="UP000004491"/>
    </source>
</evidence>
<reference evidence="1" key="1">
    <citation type="journal article" date="2011" name="ISME J.">
        <title>The endosymbionts of the deep-sea tubeworms Riftia pachyptila and Tevnia jerichonana share an identical physiology as revealed by proteogenomic analyses.</title>
        <authorList>
            <person name="Gardebrecht A."/>
            <person name="Markert S."/>
            <person name="Felbeck H."/>
            <person name="Thuermer A."/>
            <person name="Albrecht D."/>
            <person name="Wollherr A."/>
            <person name="Kabisch J."/>
            <person name="Lehmann R."/>
            <person name="Daniel R."/>
            <person name="Liesegang H."/>
            <person name="Hecker M."/>
            <person name="Sievert S.M."/>
            <person name="Schweder T."/>
        </authorList>
    </citation>
    <scope>NUCLEOTIDE SEQUENCE [LARGE SCALE GENOMIC DNA]</scope>
</reference>
<name>G2DHT1_9GAMM</name>
<accession>G2DHT1</accession>
<proteinExistence type="predicted"/>
<dbReference type="Proteomes" id="UP000004491">
    <property type="component" value="Unassembled WGS sequence"/>
</dbReference>
<dbReference type="AlphaFoldDB" id="G2DHT1"/>
<gene>
    <name evidence="1" type="ORF">Rifp1Sym_fu00010</name>
</gene>
<protein>
    <submittedName>
        <fullName evidence="1">Uncharacterized protein</fullName>
    </submittedName>
</protein>
<dbReference type="EMBL" id="AFOC01000152">
    <property type="protein sequence ID" value="EGV49822.1"/>
    <property type="molecule type" value="Genomic_DNA"/>
</dbReference>
<keyword evidence="2" id="KW-1185">Reference proteome</keyword>
<sequence>MLTGGQLHTCGQFQLGEVDGIANVHLAHVDFDELGQILRQAGDLHITEHVGGLATRLGAGCGFLVGEVQRHLHADLLAGADALEVDVHDERLGWVALQILQHHLLSGVTNLQVEDVGVEGLMIQVQDQLVVGQRDHGGFLVATVDDAGDHAGAAQAAARTFPCIAPGLCSNFKTDGHVNLLINHFDWIALPRDQGGACHAGIPANARFYQDCRDLPVVVLVT</sequence>
<comment type="caution">
    <text evidence="1">The sequence shown here is derived from an EMBL/GenBank/DDBJ whole genome shotgun (WGS) entry which is preliminary data.</text>
</comment>
<organism evidence="1 2">
    <name type="scientific">endosymbiont of Riftia pachyptila</name>
    <name type="common">vent Ph05</name>
    <dbReference type="NCBI Taxonomy" id="1048808"/>
    <lineage>
        <taxon>Bacteria</taxon>
        <taxon>Pseudomonadati</taxon>
        <taxon>Pseudomonadota</taxon>
        <taxon>Gammaproteobacteria</taxon>
        <taxon>sulfur-oxidizing symbionts</taxon>
    </lineage>
</organism>
<evidence type="ECO:0000313" key="1">
    <source>
        <dbReference type="EMBL" id="EGV49822.1"/>
    </source>
</evidence>